<dbReference type="Gene3D" id="3.10.10.10">
    <property type="entry name" value="HIV Type 1 Reverse Transcriptase, subunit A, domain 1"/>
    <property type="match status" value="1"/>
</dbReference>
<evidence type="ECO:0000313" key="3">
    <source>
        <dbReference type="Proteomes" id="UP000035680"/>
    </source>
</evidence>
<protein>
    <submittedName>
        <fullName evidence="4">Reverse transcriptase domain-containing protein</fullName>
    </submittedName>
</protein>
<evidence type="ECO:0000259" key="2">
    <source>
        <dbReference type="Pfam" id="PF17919"/>
    </source>
</evidence>
<dbReference type="Pfam" id="PF17919">
    <property type="entry name" value="RT_RNaseH_2"/>
    <property type="match status" value="1"/>
</dbReference>
<keyword evidence="3" id="KW-1185">Reference proteome</keyword>
<reference evidence="3" key="1">
    <citation type="submission" date="2014-07" db="EMBL/GenBank/DDBJ databases">
        <authorList>
            <person name="Martin A.A"/>
            <person name="De Silva N."/>
        </authorList>
    </citation>
    <scope>NUCLEOTIDE SEQUENCE</scope>
</reference>
<dbReference type="InterPro" id="IPR041577">
    <property type="entry name" value="RT_RNaseH_2"/>
</dbReference>
<dbReference type="STRING" id="75913.A0A0K0FQQ7"/>
<dbReference type="Gene3D" id="3.30.70.270">
    <property type="match status" value="1"/>
</dbReference>
<dbReference type="PANTHER" id="PTHR33064">
    <property type="entry name" value="POL PROTEIN"/>
    <property type="match status" value="1"/>
</dbReference>
<dbReference type="Proteomes" id="UP000035680">
    <property type="component" value="Unassembled WGS sequence"/>
</dbReference>
<dbReference type="WBParaSite" id="SVE_1198700.1">
    <property type="protein sequence ID" value="SVE_1198700.1"/>
    <property type="gene ID" value="SVE_1198700"/>
</dbReference>
<feature type="domain" description="Reverse transcriptase/retrotransposon-derived protein RNase H-like" evidence="2">
    <location>
        <begin position="204"/>
        <end position="283"/>
    </location>
</feature>
<evidence type="ECO:0000259" key="1">
    <source>
        <dbReference type="Pfam" id="PF00078"/>
    </source>
</evidence>
<organism evidence="3 4">
    <name type="scientific">Strongyloides venezuelensis</name>
    <name type="common">Threadworm</name>
    <dbReference type="NCBI Taxonomy" id="75913"/>
    <lineage>
        <taxon>Eukaryota</taxon>
        <taxon>Metazoa</taxon>
        <taxon>Ecdysozoa</taxon>
        <taxon>Nematoda</taxon>
        <taxon>Chromadorea</taxon>
        <taxon>Rhabditida</taxon>
        <taxon>Tylenchina</taxon>
        <taxon>Panagrolaimomorpha</taxon>
        <taxon>Strongyloidoidea</taxon>
        <taxon>Strongyloididae</taxon>
        <taxon>Strongyloides</taxon>
    </lineage>
</organism>
<dbReference type="SUPFAM" id="SSF56672">
    <property type="entry name" value="DNA/RNA polymerases"/>
    <property type="match status" value="1"/>
</dbReference>
<dbReference type="CDD" id="cd01647">
    <property type="entry name" value="RT_LTR"/>
    <property type="match status" value="1"/>
</dbReference>
<dbReference type="AlphaFoldDB" id="A0A0K0FQQ7"/>
<name>A0A0K0FQQ7_STRVS</name>
<dbReference type="InterPro" id="IPR043128">
    <property type="entry name" value="Rev_trsase/Diguanyl_cyclase"/>
</dbReference>
<feature type="domain" description="Reverse transcriptase" evidence="1">
    <location>
        <begin position="105"/>
        <end position="189"/>
    </location>
</feature>
<proteinExistence type="predicted"/>
<evidence type="ECO:0000313" key="4">
    <source>
        <dbReference type="WBParaSite" id="SVE_1198700.1"/>
    </source>
</evidence>
<sequence>MNSHDIGRYKIVTSDFEVQCRDPPRIPRYPLPVSSETKGIIVENRFCKWIMNLVIVQKKSGEDRFNYQSSLLKEKCSALNGCNYYTTIDLVQYFHQIPVTKQSSKFIVLPFGIKHATAIEQRIIDLVLQNLPCAFAYVDDELIATKGGLKLHFEHVCKTMEKLKEFNLKINVKKSVYAAKTINYLGLTFPERGIEPNCKKVKDSSCKRAFSQAKLALKNVCRLKLASDEKEYILHSDASGDALGSVMMRLQDDNELWPVEFFSRRLPMLKDFILAVELEMKCIA</sequence>
<dbReference type="InterPro" id="IPR043502">
    <property type="entry name" value="DNA/RNA_pol_sf"/>
</dbReference>
<dbReference type="Pfam" id="PF00078">
    <property type="entry name" value="RVT_1"/>
    <property type="match status" value="1"/>
</dbReference>
<dbReference type="InterPro" id="IPR000477">
    <property type="entry name" value="RT_dom"/>
</dbReference>
<dbReference type="PANTHER" id="PTHR33064:SF37">
    <property type="entry name" value="RIBONUCLEASE H"/>
    <property type="match status" value="1"/>
</dbReference>
<reference evidence="4" key="2">
    <citation type="submission" date="2015-08" db="UniProtKB">
        <authorList>
            <consortium name="WormBaseParasite"/>
        </authorList>
    </citation>
    <scope>IDENTIFICATION</scope>
</reference>
<dbReference type="InterPro" id="IPR051320">
    <property type="entry name" value="Viral_Replic_Matur_Polypro"/>
</dbReference>
<accession>A0A0K0FQQ7</accession>